<name>A0AA43QJD5_9LECA</name>
<evidence type="ECO:0000313" key="2">
    <source>
        <dbReference type="EMBL" id="MDI1487570.1"/>
    </source>
</evidence>
<keyword evidence="1" id="KW-0732">Signal</keyword>
<dbReference type="AlphaFoldDB" id="A0AA43QJD5"/>
<evidence type="ECO:0000256" key="1">
    <source>
        <dbReference type="SAM" id="SignalP"/>
    </source>
</evidence>
<comment type="caution">
    <text evidence="2">The sequence shown here is derived from an EMBL/GenBank/DDBJ whole genome shotgun (WGS) entry which is preliminary data.</text>
</comment>
<keyword evidence="3" id="KW-1185">Reference proteome</keyword>
<sequence>MIIQRVSAQIFTVLCVATLALLVTSAPTSTAPPLFNGSAAAASTANISTPSTPRFVIERAEFSTSAQVPAVGLLFLTAELMGYYAIMPFEQTILGAHQYTNADRDYPRASIAVGAHLPRNPRYPFRVKHALWGLWLCTVKWVLTDMDLKEGYCKLEVLAPTGSPIWVGSLVYRPVTDHSNQTATLVPDIDISTAASADTVLTSREQIPSNTQQQDITPVTLPLEYSSNNLSIVIGAYAIIATPLPGGQRIMSTRLLATVYEAIIDRAEKPRLAPLYPFYVYQSSENLMSIQYSPSPRADYSAVTAGIAGVPFAIRALGTEIGFVECDFRVNIELTGETVVLGRVLRTG</sequence>
<accession>A0AA43QJD5</accession>
<reference evidence="2" key="1">
    <citation type="journal article" date="2023" name="Genome Biol. Evol.">
        <title>First Whole Genome Sequence and Flow Cytometry Genome Size Data for the Lichen-Forming Fungus Ramalina farinacea (Ascomycota).</title>
        <authorList>
            <person name="Llewellyn T."/>
            <person name="Mian S."/>
            <person name="Hill R."/>
            <person name="Leitch I.J."/>
            <person name="Gaya E."/>
        </authorList>
    </citation>
    <scope>NUCLEOTIDE SEQUENCE</scope>
    <source>
        <strain evidence="2">LIQ254RAFAR</strain>
    </source>
</reference>
<gene>
    <name evidence="2" type="ORF">OHK93_006840</name>
</gene>
<feature type="signal peptide" evidence="1">
    <location>
        <begin position="1"/>
        <end position="30"/>
    </location>
</feature>
<feature type="chain" id="PRO_5041243302" evidence="1">
    <location>
        <begin position="31"/>
        <end position="348"/>
    </location>
</feature>
<protein>
    <submittedName>
        <fullName evidence="2">Uncharacterized protein</fullName>
    </submittedName>
</protein>
<dbReference type="Proteomes" id="UP001161017">
    <property type="component" value="Unassembled WGS sequence"/>
</dbReference>
<evidence type="ECO:0000313" key="3">
    <source>
        <dbReference type="Proteomes" id="UP001161017"/>
    </source>
</evidence>
<dbReference type="EMBL" id="JAPUFD010000005">
    <property type="protein sequence ID" value="MDI1487570.1"/>
    <property type="molecule type" value="Genomic_DNA"/>
</dbReference>
<organism evidence="2 3">
    <name type="scientific">Ramalina farinacea</name>
    <dbReference type="NCBI Taxonomy" id="258253"/>
    <lineage>
        <taxon>Eukaryota</taxon>
        <taxon>Fungi</taxon>
        <taxon>Dikarya</taxon>
        <taxon>Ascomycota</taxon>
        <taxon>Pezizomycotina</taxon>
        <taxon>Lecanoromycetes</taxon>
        <taxon>OSLEUM clade</taxon>
        <taxon>Lecanoromycetidae</taxon>
        <taxon>Lecanorales</taxon>
        <taxon>Lecanorineae</taxon>
        <taxon>Ramalinaceae</taxon>
        <taxon>Ramalina</taxon>
    </lineage>
</organism>
<proteinExistence type="predicted"/>